<dbReference type="Pfam" id="PF01352">
    <property type="entry name" value="KRAB"/>
    <property type="match status" value="1"/>
</dbReference>
<feature type="domain" description="C2H2-type" evidence="11">
    <location>
        <begin position="277"/>
        <end position="304"/>
    </location>
</feature>
<keyword evidence="7" id="KW-0805">Transcription regulation</keyword>
<dbReference type="FunFam" id="3.30.160.60:FF:001498">
    <property type="entry name" value="Zinc finger protein 404"/>
    <property type="match status" value="3"/>
</dbReference>
<keyword evidence="9" id="KW-0539">Nucleus</keyword>
<dbReference type="FunFam" id="3.30.160.60:FF:000352">
    <property type="entry name" value="zinc finger protein 3 homolog"/>
    <property type="match status" value="1"/>
</dbReference>
<dbReference type="PROSITE" id="PS50157">
    <property type="entry name" value="ZINC_FINGER_C2H2_2"/>
    <property type="match status" value="9"/>
</dbReference>
<evidence type="ECO:0000313" key="14">
    <source>
        <dbReference type="MGI" id="MGI:107780"/>
    </source>
</evidence>
<feature type="domain" description="C2H2-type" evidence="11">
    <location>
        <begin position="305"/>
        <end position="332"/>
    </location>
</feature>
<dbReference type="DNASU" id="74352"/>
<dbReference type="InterPro" id="IPR036236">
    <property type="entry name" value="Znf_C2H2_sf"/>
</dbReference>
<dbReference type="GeneID" id="74352"/>
<feature type="domain" description="C2H2-type" evidence="11">
    <location>
        <begin position="249"/>
        <end position="276"/>
    </location>
</feature>
<dbReference type="InterPro" id="IPR013087">
    <property type="entry name" value="Znf_C2H2_type"/>
</dbReference>
<proteinExistence type="evidence at transcript level"/>
<dbReference type="PANTHER" id="PTHR24393:SF100">
    <property type="entry name" value="ZINC FINGER PROTEIN-RELATED"/>
    <property type="match status" value="1"/>
</dbReference>
<reference evidence="13" key="1">
    <citation type="journal article" date="1999" name="Methods Enzymol.">
        <title>High-efficiency full-length cDNA cloning.</title>
        <authorList>
            <person name="Carninci P."/>
            <person name="Hayashizaki Y."/>
        </authorList>
    </citation>
    <scope>NUCLEOTIDE SEQUENCE</scope>
    <source>
        <strain evidence="13">C57BL/6J</strain>
    </source>
</reference>
<dbReference type="FunFam" id="3.30.160.60:FF:000139">
    <property type="entry name" value="zinc finger protein 1 homolog"/>
    <property type="match status" value="1"/>
</dbReference>
<comment type="subcellular location">
    <subcellularLocation>
        <location evidence="1">Nucleus</location>
    </subcellularLocation>
</comment>
<feature type="domain" description="KRAB" evidence="12">
    <location>
        <begin position="14"/>
        <end position="85"/>
    </location>
</feature>
<dbReference type="AGR" id="MGI:107780"/>
<evidence type="ECO:0000256" key="6">
    <source>
        <dbReference type="ARBA" id="ARBA00022833"/>
    </source>
</evidence>
<feature type="domain" description="C2H2-type" evidence="11">
    <location>
        <begin position="365"/>
        <end position="392"/>
    </location>
</feature>
<gene>
    <name evidence="14" type="primary">Zfp84</name>
</gene>
<dbReference type="AlphaFoldDB" id="Q3ULL7"/>
<evidence type="ECO:0000256" key="10">
    <source>
        <dbReference type="PROSITE-ProRule" id="PRU00042"/>
    </source>
</evidence>
<reference evidence="13" key="3">
    <citation type="journal article" date="2000" name="Genome Res.">
        <title>RIKEN integrated sequence analysis (RISA) system--384-format sequencing pipeline with 384 multicapillary sequencer.</title>
        <authorList>
            <person name="Shibata K."/>
            <person name="Itoh M."/>
            <person name="Aizawa K."/>
            <person name="Nagaoka S."/>
            <person name="Sasaki N."/>
            <person name="Carninci P."/>
            <person name="Konno H."/>
            <person name="Akiyama J."/>
            <person name="Nishi K."/>
            <person name="Kitsunai T."/>
            <person name="Tashiro H."/>
            <person name="Itoh M."/>
            <person name="Sumi N."/>
            <person name="Ishii Y."/>
            <person name="Nakamura S."/>
            <person name="Hazama M."/>
            <person name="Nishine T."/>
            <person name="Harada A."/>
            <person name="Yamamoto R."/>
            <person name="Matsumoto H."/>
            <person name="Sakaguchi S."/>
            <person name="Ikegami T."/>
            <person name="Kashiwagi K."/>
            <person name="Fujiwake S."/>
            <person name="Inoue K."/>
            <person name="Togawa Y."/>
            <person name="Izawa M."/>
            <person name="Ohara E."/>
            <person name="Watahiki M."/>
            <person name="Yoneda Y."/>
            <person name="Ishikawa T."/>
            <person name="Ozawa K."/>
            <person name="Tanaka T."/>
            <person name="Matsuura S."/>
            <person name="Kawai J."/>
            <person name="Okazaki Y."/>
            <person name="Muramatsu M."/>
            <person name="Inoue Y."/>
            <person name="Kira A."/>
            <person name="Hayashizaki Y."/>
        </authorList>
    </citation>
    <scope>NUCLEOTIDE SEQUENCE</scope>
    <source>
        <strain evidence="13">C57BL/6J</strain>
    </source>
</reference>
<dbReference type="Gene3D" id="3.30.160.60">
    <property type="entry name" value="Classic Zinc Finger"/>
    <property type="match status" value="9"/>
</dbReference>
<dbReference type="Gene3D" id="6.10.140.140">
    <property type="match status" value="1"/>
</dbReference>
<keyword evidence="3" id="KW-0479">Metal-binding</keyword>
<reference evidence="13" key="2">
    <citation type="journal article" date="2000" name="Genome Res.">
        <title>Normalization and subtraction of cap-trapper-selected cDNAs to prepare full-length cDNA libraries for rapid discovery of new genes.</title>
        <authorList>
            <person name="Carninci P."/>
            <person name="Shibata Y."/>
            <person name="Hayatsu N."/>
            <person name="Sugahara Y."/>
            <person name="Shibata K."/>
            <person name="Itoh M."/>
            <person name="Konno H."/>
            <person name="Okazaki Y."/>
            <person name="Muramatsu M."/>
            <person name="Hayashizaki Y."/>
        </authorList>
    </citation>
    <scope>NUCLEOTIDE SEQUENCE</scope>
    <source>
        <strain evidence="13">C57BL/6J</strain>
    </source>
</reference>
<dbReference type="InterPro" id="IPR036051">
    <property type="entry name" value="KRAB_dom_sf"/>
</dbReference>
<sequence>MAVVDVSTVFKELVVFRDVAVEFCKEEWECLGPEQRSLYRDVMLENYSNFVSLGLAISKPSIISLLEQGKEPWIVEQAGWCPDLLSVNEAKSLSLKNGIFGKESLKWKIIERVGSSCLEESCFGDDWKCKGLLETKRESTEEYLQGVTDPLEETSARFVQPAPIALSEVTHSETKLSEQDAGETITQQVRIPTSDKLNEMYENAFIYYTGEMKRQQDFAGDRCDELKACSRGFAYDFQLAPYQINKKPYQCEICGKIFEKHAYLVQHNRFHTGEKPCECKECGKAFTNCSLLVQHQRVHTDEKPYECKHCGKAFLYFSTFFQHQRTHTNEKPYEKPYECNYCEKAFLCHSAFMKHYRTHTNEKPYECQECMKAFRQKAHLIQHQRVHTGEKPYECKECGKAFACPSYFNRHQRIHTGERPYECKECGKAFIDCKTLILHQRIHTGEKPFQCQQCSKAFRQRSHLTQHQRIHTGEKPYECKECGQAFTRLLQVKKHQRVHTVGEILCI</sequence>
<evidence type="ECO:0000256" key="7">
    <source>
        <dbReference type="ARBA" id="ARBA00023015"/>
    </source>
</evidence>
<dbReference type="SMART" id="SM00355">
    <property type="entry name" value="ZnF_C2H2"/>
    <property type="match status" value="9"/>
</dbReference>
<reference evidence="13" key="4">
    <citation type="journal article" date="2001" name="Nature">
        <title>Functional annotation of a full-length mouse cDNA collection.</title>
        <authorList>
            <consortium name="The RIKEN Genome Exploration Research Group Phase II Team and the FANTOM Consortium"/>
        </authorList>
    </citation>
    <scope>NUCLEOTIDE SEQUENCE</scope>
    <source>
        <strain evidence="13">C57BL/6J</strain>
    </source>
</reference>
<accession>Q3ULL7</accession>
<keyword evidence="8" id="KW-0804">Transcription</keyword>
<evidence type="ECO:0000256" key="9">
    <source>
        <dbReference type="ARBA" id="ARBA00023242"/>
    </source>
</evidence>
<keyword evidence="6" id="KW-0862">Zinc</keyword>
<dbReference type="SUPFAM" id="SSF57667">
    <property type="entry name" value="beta-beta-alpha zinc fingers"/>
    <property type="match status" value="5"/>
</dbReference>
<dbReference type="OrthoDB" id="9439903at2759"/>
<reference evidence="13" key="8">
    <citation type="journal article" date="2005" name="Science">
        <title>Antisense Transcription in the Mammalian Transcriptome.</title>
        <authorList>
            <consortium name="RIKEN Genome Exploration Research Group and Genome Science Group (Genome Network Project Core Group) and the FANTOM Consortium"/>
        </authorList>
    </citation>
    <scope>NUCLEOTIDE SEQUENCE</scope>
    <source>
        <strain evidence="13">C57BL/6J</strain>
    </source>
</reference>
<evidence type="ECO:0000313" key="13">
    <source>
        <dbReference type="EMBL" id="BAE26431.1"/>
    </source>
</evidence>
<dbReference type="GO" id="GO:0005634">
    <property type="term" value="C:nucleus"/>
    <property type="evidence" value="ECO:0007669"/>
    <property type="project" value="UniProtKB-SubCell"/>
</dbReference>
<dbReference type="FunFam" id="3.30.160.60:FF:001396">
    <property type="entry name" value="Zinc finger protein 585A"/>
    <property type="match status" value="1"/>
</dbReference>
<comment type="similarity">
    <text evidence="2">Belongs to the krueppel C2H2-type zinc-finger protein family.</text>
</comment>
<dbReference type="SMART" id="SM00349">
    <property type="entry name" value="KRAB"/>
    <property type="match status" value="1"/>
</dbReference>
<dbReference type="EMBL" id="AK145426">
    <property type="protein sequence ID" value="BAE26431.1"/>
    <property type="molecule type" value="mRNA"/>
</dbReference>
<feature type="domain" description="C2H2-type" evidence="11">
    <location>
        <begin position="449"/>
        <end position="476"/>
    </location>
</feature>
<evidence type="ECO:0000256" key="5">
    <source>
        <dbReference type="ARBA" id="ARBA00022771"/>
    </source>
</evidence>
<dbReference type="PROSITE" id="PS50805">
    <property type="entry name" value="KRAB"/>
    <property type="match status" value="1"/>
</dbReference>
<dbReference type="GO" id="GO:0006355">
    <property type="term" value="P:regulation of DNA-templated transcription"/>
    <property type="evidence" value="ECO:0007669"/>
    <property type="project" value="InterPro"/>
</dbReference>
<feature type="domain" description="C2H2-type" evidence="11">
    <location>
        <begin position="477"/>
        <end position="500"/>
    </location>
</feature>
<dbReference type="InterPro" id="IPR001909">
    <property type="entry name" value="KRAB"/>
</dbReference>
<reference evidence="13" key="7">
    <citation type="journal article" date="2005" name="Science">
        <title>The Transcriptional Landscape of the Mammalian Genome.</title>
        <authorList>
            <consortium name="The FANTOM Consortium"/>
            <consortium name="Riken Genome Exploration Research Group and Genome Science Group (Genome Network Project Core Group)"/>
        </authorList>
    </citation>
    <scope>NUCLEOTIDE SEQUENCE</scope>
    <source>
        <strain evidence="13">C57BL/6J</strain>
    </source>
</reference>
<dbReference type="BioGRID-ORCS" id="74352">
    <property type="hits" value="1 hit in 76 CRISPR screens"/>
</dbReference>
<evidence type="ECO:0000256" key="2">
    <source>
        <dbReference type="ARBA" id="ARBA00006991"/>
    </source>
</evidence>
<evidence type="ECO:0000256" key="8">
    <source>
        <dbReference type="ARBA" id="ARBA00023163"/>
    </source>
</evidence>
<evidence type="ECO:0000256" key="4">
    <source>
        <dbReference type="ARBA" id="ARBA00022737"/>
    </source>
</evidence>
<feature type="domain" description="C2H2-type" evidence="11">
    <location>
        <begin position="421"/>
        <end position="448"/>
    </location>
</feature>
<evidence type="ECO:0000259" key="12">
    <source>
        <dbReference type="PROSITE" id="PS50805"/>
    </source>
</evidence>
<evidence type="ECO:0000259" key="11">
    <source>
        <dbReference type="PROSITE" id="PS50157"/>
    </source>
</evidence>
<keyword evidence="5 10" id="KW-0863">Zinc-finger</keyword>
<dbReference type="FunFam" id="3.30.160.60:FF:000641">
    <property type="entry name" value="zinc finger protein 317 isoform X2"/>
    <property type="match status" value="1"/>
</dbReference>
<dbReference type="SUPFAM" id="SSF109640">
    <property type="entry name" value="KRAB domain (Kruppel-associated box)"/>
    <property type="match status" value="1"/>
</dbReference>
<feature type="domain" description="C2H2-type" evidence="11">
    <location>
        <begin position="393"/>
        <end position="420"/>
    </location>
</feature>
<dbReference type="MGI" id="MGI:107780">
    <property type="gene designation" value="Zfp84"/>
</dbReference>
<evidence type="ECO:0000256" key="1">
    <source>
        <dbReference type="ARBA" id="ARBA00004123"/>
    </source>
</evidence>
<dbReference type="PROSITE" id="PS00028">
    <property type="entry name" value="ZINC_FINGER_C2H2_1"/>
    <property type="match status" value="9"/>
</dbReference>
<dbReference type="FunFam" id="3.30.160.60:FF:000338">
    <property type="entry name" value="zinc finger protein 383"/>
    <property type="match status" value="2"/>
</dbReference>
<dbReference type="CTD" id="74352"/>
<dbReference type="Pfam" id="PF00096">
    <property type="entry name" value="zf-C2H2"/>
    <property type="match status" value="7"/>
</dbReference>
<reference evidence="13" key="6">
    <citation type="submission" date="2004-03" db="EMBL/GenBank/DDBJ databases">
        <authorList>
            <person name="Arakawa T."/>
            <person name="Carninci P."/>
            <person name="Fukuda S."/>
            <person name="Hashizume W."/>
            <person name="Hayashida K."/>
            <person name="Hori F."/>
            <person name="Iida J."/>
            <person name="Imamura K."/>
            <person name="Imotani K."/>
            <person name="Itoh M."/>
            <person name="Kanagawa S."/>
            <person name="Kawai J."/>
            <person name="Kojima M."/>
            <person name="Konno H."/>
            <person name="Murata M."/>
            <person name="Nakamura M."/>
            <person name="Ninomiya N."/>
            <person name="Nishiyori H."/>
            <person name="Nomura K."/>
            <person name="Ohno M."/>
            <person name="Sakazume N."/>
            <person name="Sano H."/>
            <person name="Sasaki D."/>
            <person name="Shibata K."/>
            <person name="Shiraki T."/>
            <person name="Tagami M."/>
            <person name="Tagami Y."/>
            <person name="Waki K."/>
            <person name="Watahiki A."/>
            <person name="Muramatsu M."/>
            <person name="Hayashizaki Y."/>
        </authorList>
    </citation>
    <scope>NUCLEOTIDE SEQUENCE</scope>
    <source>
        <strain evidence="13">C57BL/6J</strain>
    </source>
</reference>
<evidence type="ECO:0000256" key="3">
    <source>
        <dbReference type="ARBA" id="ARBA00022723"/>
    </source>
</evidence>
<protein>
    <submittedName>
        <fullName evidence="13">Uncharacterized protein</fullName>
    </submittedName>
</protein>
<name>Q3ULL7_MOUSE</name>
<reference evidence="13" key="5">
    <citation type="journal article" date="2002" name="Nature">
        <title>Analysis of the mouse transcriptome based on functional annotation of 60,770 full-length cDNAs.</title>
        <authorList>
            <consortium name="The FANTOM Consortium and the RIKEN Genome Exploration Research Group Phase I and II Team"/>
        </authorList>
    </citation>
    <scope>NUCLEOTIDE SEQUENCE</scope>
    <source>
        <strain evidence="13">C57BL/6J</strain>
    </source>
</reference>
<keyword evidence="4" id="KW-0677">Repeat</keyword>
<dbReference type="PANTHER" id="PTHR24393">
    <property type="entry name" value="ZINC FINGER PROTEIN"/>
    <property type="match status" value="1"/>
</dbReference>
<dbReference type="CDD" id="cd07765">
    <property type="entry name" value="KRAB_A-box"/>
    <property type="match status" value="1"/>
</dbReference>
<dbReference type="RefSeq" id="NP_076239.1">
    <property type="nucleotide sequence ID" value="NM_023750.2"/>
</dbReference>
<dbReference type="GO" id="GO:0008270">
    <property type="term" value="F:zinc ion binding"/>
    <property type="evidence" value="ECO:0007669"/>
    <property type="project" value="UniProtKB-KW"/>
</dbReference>
<organism evidence="13">
    <name type="scientific">Mus musculus</name>
    <name type="common">Mouse</name>
    <dbReference type="NCBI Taxonomy" id="10090"/>
    <lineage>
        <taxon>Eukaryota</taxon>
        <taxon>Metazoa</taxon>
        <taxon>Chordata</taxon>
        <taxon>Craniata</taxon>
        <taxon>Vertebrata</taxon>
        <taxon>Euteleostomi</taxon>
        <taxon>Mammalia</taxon>
        <taxon>Eutheria</taxon>
        <taxon>Euarchontoglires</taxon>
        <taxon>Glires</taxon>
        <taxon>Rodentia</taxon>
        <taxon>Myomorpha</taxon>
        <taxon>Muroidea</taxon>
        <taxon>Muridae</taxon>
        <taxon>Murinae</taxon>
        <taxon>Mus</taxon>
        <taxon>Mus</taxon>
    </lineage>
</organism>
<dbReference type="KEGG" id="mmu:74352"/>
<feature type="domain" description="C2H2-type" evidence="11">
    <location>
        <begin position="337"/>
        <end position="364"/>
    </location>
</feature>